<dbReference type="Pfam" id="PF07505">
    <property type="entry name" value="DUF5131"/>
    <property type="match status" value="1"/>
</dbReference>
<dbReference type="AlphaFoldDB" id="A0A174TRC6"/>
<protein>
    <submittedName>
        <fullName evidence="1">Bacteriophage protein gp37</fullName>
    </submittedName>
</protein>
<dbReference type="InterPro" id="IPR007197">
    <property type="entry name" value="rSAM"/>
</dbReference>
<dbReference type="GO" id="GO:0051536">
    <property type="term" value="F:iron-sulfur cluster binding"/>
    <property type="evidence" value="ECO:0007669"/>
    <property type="project" value="InterPro"/>
</dbReference>
<reference evidence="1 2" key="1">
    <citation type="submission" date="2015-09" db="EMBL/GenBank/DDBJ databases">
        <authorList>
            <consortium name="Pathogen Informatics"/>
        </authorList>
    </citation>
    <scope>NUCLEOTIDE SEQUENCE [LARGE SCALE GENOMIC DNA]</scope>
    <source>
        <strain evidence="1 2">2789STDY5834865</strain>
    </source>
</reference>
<name>A0A174TRC6_9FIRM</name>
<dbReference type="SFLD" id="SFLDS00029">
    <property type="entry name" value="Radical_SAM"/>
    <property type="match status" value="1"/>
</dbReference>
<dbReference type="GO" id="GO:0003824">
    <property type="term" value="F:catalytic activity"/>
    <property type="evidence" value="ECO:0007669"/>
    <property type="project" value="InterPro"/>
</dbReference>
<sequence>MNKTKIDWCDSTWNPVTGCLHDCPYCYARGISNRFGKNYPDYSAYHKENPALHILDNPIDGTPYPFGFEPTFHYYRLGEYKDKKRPRNIFVCSMADLFGEWVPTDWIIDVFNACREAPQHNYLFLTKNPKRYAQLGYSEIGLPAYGNMWYGSTVTSPHTDIYWGKGVNTFLSIEPILEPFGEIGSALKDFPPKWVIIGAETGKRKNKVKPERKWVEDIVEQCRKTGIPVFMKSSLADIWGESLIQELPEGLKKGR</sequence>
<dbReference type="RefSeq" id="WP_022202138.1">
    <property type="nucleotide sequence ID" value="NZ_CZAB01000091.1"/>
</dbReference>
<dbReference type="Proteomes" id="UP000095512">
    <property type="component" value="Unassembled WGS sequence"/>
</dbReference>
<evidence type="ECO:0000313" key="2">
    <source>
        <dbReference type="Proteomes" id="UP000095512"/>
    </source>
</evidence>
<gene>
    <name evidence="1" type="ORF">ERS852480_04926</name>
</gene>
<proteinExistence type="predicted"/>
<organism evidence="1 2">
    <name type="scientific">Enterocloster clostridioformis</name>
    <dbReference type="NCBI Taxonomy" id="1531"/>
    <lineage>
        <taxon>Bacteria</taxon>
        <taxon>Bacillati</taxon>
        <taxon>Bacillota</taxon>
        <taxon>Clostridia</taxon>
        <taxon>Lachnospirales</taxon>
        <taxon>Lachnospiraceae</taxon>
        <taxon>Enterocloster</taxon>
    </lineage>
</organism>
<dbReference type="InterPro" id="IPR011101">
    <property type="entry name" value="DUF5131"/>
</dbReference>
<dbReference type="EMBL" id="CZAB01000091">
    <property type="protein sequence ID" value="CUQ12643.1"/>
    <property type="molecule type" value="Genomic_DNA"/>
</dbReference>
<evidence type="ECO:0000313" key="1">
    <source>
        <dbReference type="EMBL" id="CUQ12643.1"/>
    </source>
</evidence>
<accession>A0A174TRC6</accession>